<dbReference type="RefSeq" id="WP_133314711.1">
    <property type="nucleotide sequence ID" value="NZ_SMTL01000001.1"/>
</dbReference>
<dbReference type="OrthoDB" id="9768386at2"/>
<dbReference type="Proteomes" id="UP000295238">
    <property type="component" value="Unassembled WGS sequence"/>
</dbReference>
<keyword evidence="3 5" id="KW-0732">Signal</keyword>
<dbReference type="EMBL" id="SMTL01000001">
    <property type="protein sequence ID" value="TDK39262.1"/>
    <property type="molecule type" value="Genomic_DNA"/>
</dbReference>
<evidence type="ECO:0000313" key="7">
    <source>
        <dbReference type="EMBL" id="TDK39262.1"/>
    </source>
</evidence>
<keyword evidence="8" id="KW-1185">Reference proteome</keyword>
<dbReference type="SUPFAM" id="SSF53822">
    <property type="entry name" value="Periplasmic binding protein-like I"/>
    <property type="match status" value="1"/>
</dbReference>
<dbReference type="Pfam" id="PF13458">
    <property type="entry name" value="Peripla_BP_6"/>
    <property type="match status" value="1"/>
</dbReference>
<proteinExistence type="inferred from homology"/>
<gene>
    <name evidence="7" type="ORF">E2F50_03830</name>
</gene>
<dbReference type="InterPro" id="IPR028081">
    <property type="entry name" value="Leu-bd"/>
</dbReference>
<evidence type="ECO:0000256" key="4">
    <source>
        <dbReference type="ARBA" id="ARBA00022970"/>
    </source>
</evidence>
<dbReference type="PANTHER" id="PTHR47151">
    <property type="entry name" value="LEU/ILE/VAL-BINDING ABC TRANSPORTER SUBUNIT"/>
    <property type="match status" value="1"/>
</dbReference>
<evidence type="ECO:0000256" key="1">
    <source>
        <dbReference type="ARBA" id="ARBA00010062"/>
    </source>
</evidence>
<dbReference type="InterPro" id="IPR000709">
    <property type="entry name" value="Leu_Ile_Val-bd"/>
</dbReference>
<feature type="chain" id="PRO_5020729602" evidence="5">
    <location>
        <begin position="24"/>
        <end position="376"/>
    </location>
</feature>
<feature type="signal peptide" evidence="5">
    <location>
        <begin position="1"/>
        <end position="23"/>
    </location>
</feature>
<evidence type="ECO:0000256" key="5">
    <source>
        <dbReference type="SAM" id="SignalP"/>
    </source>
</evidence>
<evidence type="ECO:0000256" key="3">
    <source>
        <dbReference type="ARBA" id="ARBA00022729"/>
    </source>
</evidence>
<name>A0A4R5UMY6_9HYPH</name>
<organism evidence="7 8">
    <name type="scientific">Rhizobium deserti</name>
    <dbReference type="NCBI Taxonomy" id="2547961"/>
    <lineage>
        <taxon>Bacteria</taxon>
        <taxon>Pseudomonadati</taxon>
        <taxon>Pseudomonadota</taxon>
        <taxon>Alphaproteobacteria</taxon>
        <taxon>Hyphomicrobiales</taxon>
        <taxon>Rhizobiaceae</taxon>
        <taxon>Rhizobium/Agrobacterium group</taxon>
        <taxon>Rhizobium</taxon>
    </lineage>
</organism>
<feature type="domain" description="Leucine-binding protein" evidence="6">
    <location>
        <begin position="26"/>
        <end position="363"/>
    </location>
</feature>
<evidence type="ECO:0000259" key="6">
    <source>
        <dbReference type="Pfam" id="PF13458"/>
    </source>
</evidence>
<dbReference type="Gene3D" id="3.40.50.2300">
    <property type="match status" value="2"/>
</dbReference>
<dbReference type="InterPro" id="IPR028082">
    <property type="entry name" value="Peripla_BP_I"/>
</dbReference>
<keyword evidence="4" id="KW-0029">Amino-acid transport</keyword>
<dbReference type="AlphaFoldDB" id="A0A4R5UMY6"/>
<accession>A0A4R5UMY6</accession>
<dbReference type="CDD" id="cd06342">
    <property type="entry name" value="PBP1_ABC_LIVBP-like"/>
    <property type="match status" value="1"/>
</dbReference>
<comment type="caution">
    <text evidence="7">The sequence shown here is derived from an EMBL/GenBank/DDBJ whole genome shotgun (WGS) entry which is preliminary data.</text>
</comment>
<comment type="similarity">
    <text evidence="1">Belongs to the leucine-binding protein family.</text>
</comment>
<keyword evidence="2" id="KW-0813">Transport</keyword>
<dbReference type="PANTHER" id="PTHR47151:SF2">
    <property type="entry name" value="AMINO ACID BINDING PROTEIN"/>
    <property type="match status" value="1"/>
</dbReference>
<evidence type="ECO:0000256" key="2">
    <source>
        <dbReference type="ARBA" id="ARBA00022448"/>
    </source>
</evidence>
<evidence type="ECO:0000313" key="8">
    <source>
        <dbReference type="Proteomes" id="UP000295238"/>
    </source>
</evidence>
<reference evidence="7 8" key="1">
    <citation type="submission" date="2019-03" db="EMBL/GenBank/DDBJ databases">
        <title>Rhizobium sp. nov., an bacterium isolated from biocrust in Mu Us Desert.</title>
        <authorList>
            <person name="Lixiong L."/>
        </authorList>
    </citation>
    <scope>NUCLEOTIDE SEQUENCE [LARGE SCALE GENOMIC DNA]</scope>
    <source>
        <strain evidence="7 8">SPY-1</strain>
    </source>
</reference>
<dbReference type="PRINTS" id="PR00337">
    <property type="entry name" value="LEUILEVALBP"/>
</dbReference>
<dbReference type="GO" id="GO:0006865">
    <property type="term" value="P:amino acid transport"/>
    <property type="evidence" value="ECO:0007669"/>
    <property type="project" value="UniProtKB-KW"/>
</dbReference>
<sequence length="376" mass="39029">MKKSLLSAVALTAMVAFGGSAWAADIVIGVGGPLTGPNAAFGAQLQKGAEQAAADINAAGGINGEKIKIVLGDDVSDPKQGISVANKFASDGVKYVVGHFNSGVSIPASQEVYAENGMLEVTPAATNPTFTERGLWNTFRTCGRDDQQGGVAGKYLAEKFASAKVAIIDDKTPYGQGLAQETEKAYTAAGKKAVIREGVNVGDKDFSALISKMKEAGVSIIYWGGLHTEAGLIIRQAKDAGLKATLVSGDGIVSNELASIAGDAVAGTLNTFGPDPTLKPENKDLVAKFKAAGFNPEAYTLYSYAAVQVIAEGIKAAGASDDAEVVAKALKEKGPFKTVLGDIAFDEKGDPKLPGYVMYEWKKGPDGQYSYFQQGS</sequence>
<protein>
    <submittedName>
        <fullName evidence="7">Branched-chain amino acid ABC transporter substrate-binding protein</fullName>
    </submittedName>
</protein>